<feature type="transmembrane region" description="Helical" evidence="2">
    <location>
        <begin position="41"/>
        <end position="61"/>
    </location>
</feature>
<keyword evidence="2" id="KW-0472">Membrane</keyword>
<sequence length="207" mass="23482">MLFAILFAFWRVMEILTLIPTMGMLAYFVNGYNQNNQLTPTYILLLFIVSVLALAWAIFTIFSYHRHGSDSHFIALVDLAFVGAFIAGVYYLRFIARADCANITPGDAYDVTFGIFGSAQLNGVGVSIIKTCAMLKTCFAFGIMNCIFFFVTAVLAYMHGSRREVVEKTAYVETRHRRASPRQHHHHRSGSHQSSRRSSHSHRRIYV</sequence>
<dbReference type="Proteomes" id="UP001217918">
    <property type="component" value="Unassembled WGS sequence"/>
</dbReference>
<proteinExistence type="predicted"/>
<keyword evidence="4" id="KW-1185">Reference proteome</keyword>
<reference evidence="3" key="1">
    <citation type="journal article" date="2023" name="Mol. Plant Microbe Interact.">
        <title>Elucidating the Obligate Nature and Biological Capacity of an Invasive Fungal Corn Pathogen.</title>
        <authorList>
            <person name="MacCready J.S."/>
            <person name="Roggenkamp E.M."/>
            <person name="Gdanetz K."/>
            <person name="Chilvers M.I."/>
        </authorList>
    </citation>
    <scope>NUCLEOTIDE SEQUENCE</scope>
    <source>
        <strain evidence="3">PM02</strain>
    </source>
</reference>
<evidence type="ECO:0008006" key="5">
    <source>
        <dbReference type="Google" id="ProtNLM"/>
    </source>
</evidence>
<gene>
    <name evidence="3" type="ORF">P8C59_005687</name>
</gene>
<feature type="transmembrane region" description="Helical" evidence="2">
    <location>
        <begin position="139"/>
        <end position="158"/>
    </location>
</feature>
<dbReference type="AlphaFoldDB" id="A0AAD9MBP9"/>
<accession>A0AAD9MBP9</accession>
<keyword evidence="2" id="KW-1133">Transmembrane helix</keyword>
<organism evidence="3 4">
    <name type="scientific">Phyllachora maydis</name>
    <dbReference type="NCBI Taxonomy" id="1825666"/>
    <lineage>
        <taxon>Eukaryota</taxon>
        <taxon>Fungi</taxon>
        <taxon>Dikarya</taxon>
        <taxon>Ascomycota</taxon>
        <taxon>Pezizomycotina</taxon>
        <taxon>Sordariomycetes</taxon>
        <taxon>Sordariomycetidae</taxon>
        <taxon>Phyllachorales</taxon>
        <taxon>Phyllachoraceae</taxon>
        <taxon>Phyllachora</taxon>
    </lineage>
</organism>
<evidence type="ECO:0000313" key="4">
    <source>
        <dbReference type="Proteomes" id="UP001217918"/>
    </source>
</evidence>
<protein>
    <recommendedName>
        <fullName evidence="5">MARVEL domain-containing protein</fullName>
    </recommendedName>
</protein>
<keyword evidence="2" id="KW-0812">Transmembrane</keyword>
<feature type="region of interest" description="Disordered" evidence="1">
    <location>
        <begin position="175"/>
        <end position="207"/>
    </location>
</feature>
<dbReference type="EMBL" id="JAQQPM010000004">
    <property type="protein sequence ID" value="KAK2071249.1"/>
    <property type="molecule type" value="Genomic_DNA"/>
</dbReference>
<feature type="transmembrane region" description="Helical" evidence="2">
    <location>
        <begin position="12"/>
        <end position="29"/>
    </location>
</feature>
<comment type="caution">
    <text evidence="3">The sequence shown here is derived from an EMBL/GenBank/DDBJ whole genome shotgun (WGS) entry which is preliminary data.</text>
</comment>
<feature type="transmembrane region" description="Helical" evidence="2">
    <location>
        <begin position="73"/>
        <end position="92"/>
    </location>
</feature>
<name>A0AAD9MBP9_9PEZI</name>
<evidence type="ECO:0000256" key="1">
    <source>
        <dbReference type="SAM" id="MobiDB-lite"/>
    </source>
</evidence>
<evidence type="ECO:0000256" key="2">
    <source>
        <dbReference type="SAM" id="Phobius"/>
    </source>
</evidence>
<evidence type="ECO:0000313" key="3">
    <source>
        <dbReference type="EMBL" id="KAK2071249.1"/>
    </source>
</evidence>